<dbReference type="GO" id="GO:0006446">
    <property type="term" value="P:regulation of translational initiation"/>
    <property type="evidence" value="ECO:0007669"/>
    <property type="project" value="TreeGrafter"/>
</dbReference>
<dbReference type="InterPro" id="IPR020569">
    <property type="entry name" value="UPF0029_Impact_CS"/>
</dbReference>
<dbReference type="InterPro" id="IPR001498">
    <property type="entry name" value="Impact_N"/>
</dbReference>
<accession>A0A4R8DE37</accession>
<comment type="caution">
    <text evidence="3">The sequence shown here is derived from an EMBL/GenBank/DDBJ whole genome shotgun (WGS) entry which is preliminary data.</text>
</comment>
<dbReference type="Pfam" id="PF01205">
    <property type="entry name" value="Impact_N"/>
    <property type="match status" value="1"/>
</dbReference>
<dbReference type="PANTHER" id="PTHR16301">
    <property type="entry name" value="IMPACT-RELATED"/>
    <property type="match status" value="1"/>
</dbReference>
<dbReference type="InterPro" id="IPR023582">
    <property type="entry name" value="Impact"/>
</dbReference>
<dbReference type="InterPro" id="IPR036956">
    <property type="entry name" value="Impact_N_sf"/>
</dbReference>
<dbReference type="EMBL" id="SODV01000002">
    <property type="protein sequence ID" value="TDW95759.1"/>
    <property type="molecule type" value="Genomic_DNA"/>
</dbReference>
<evidence type="ECO:0000256" key="1">
    <source>
        <dbReference type="ARBA" id="ARBA00007665"/>
    </source>
</evidence>
<gene>
    <name evidence="3" type="ORF">EDB95_3570</name>
</gene>
<dbReference type="InterPro" id="IPR020568">
    <property type="entry name" value="Ribosomal_Su5_D2-typ_SF"/>
</dbReference>
<protein>
    <submittedName>
        <fullName evidence="3">Putative YigZ family protein</fullName>
    </submittedName>
</protein>
<evidence type="ECO:0000259" key="2">
    <source>
        <dbReference type="Pfam" id="PF01205"/>
    </source>
</evidence>
<dbReference type="SUPFAM" id="SSF54211">
    <property type="entry name" value="Ribosomal protein S5 domain 2-like"/>
    <property type="match status" value="1"/>
</dbReference>
<evidence type="ECO:0000313" key="3">
    <source>
        <dbReference type="EMBL" id="TDW95759.1"/>
    </source>
</evidence>
<dbReference type="Proteomes" id="UP000294498">
    <property type="component" value="Unassembled WGS sequence"/>
</dbReference>
<dbReference type="OrthoDB" id="9813771at2"/>
<dbReference type="RefSeq" id="WP_133995417.1">
    <property type="nucleotide sequence ID" value="NZ_SODV01000002.1"/>
</dbReference>
<feature type="domain" description="Impact N-terminal" evidence="2">
    <location>
        <begin position="22"/>
        <end position="127"/>
    </location>
</feature>
<reference evidence="3 4" key="1">
    <citation type="submission" date="2019-03" db="EMBL/GenBank/DDBJ databases">
        <title>Genomic Encyclopedia of Type Strains, Phase IV (KMG-IV): sequencing the most valuable type-strain genomes for metagenomic binning, comparative biology and taxonomic classification.</title>
        <authorList>
            <person name="Goeker M."/>
        </authorList>
    </citation>
    <scope>NUCLEOTIDE SEQUENCE [LARGE SCALE GENOMIC DNA]</scope>
    <source>
        <strain evidence="3 4">DSM 100059</strain>
    </source>
</reference>
<evidence type="ECO:0000313" key="4">
    <source>
        <dbReference type="Proteomes" id="UP000294498"/>
    </source>
</evidence>
<comment type="similarity">
    <text evidence="1">Belongs to the IMPACT family.</text>
</comment>
<dbReference type="PROSITE" id="PS00910">
    <property type="entry name" value="UPF0029"/>
    <property type="match status" value="1"/>
</dbReference>
<dbReference type="PANTHER" id="PTHR16301:SF20">
    <property type="entry name" value="IMPACT FAMILY MEMBER YIGZ"/>
    <property type="match status" value="1"/>
</dbReference>
<dbReference type="Gene3D" id="3.30.230.30">
    <property type="entry name" value="Impact, N-terminal domain"/>
    <property type="match status" value="1"/>
</dbReference>
<dbReference type="AlphaFoldDB" id="A0A4R8DE37"/>
<keyword evidence="4" id="KW-1185">Reference proteome</keyword>
<sequence>MDIGADVYYTIDKPSVAEFKDRGSRFIAFAYPILTQADFKECLQKVKKEHPKADHHCFAYRLGVDGLQFRSGDDGEPAGSAGRPILGQLDSKELTNTAVIVVRYFGGTLLGVPGLINAYKTATALALQVVPIVSKPVEVPYELHFDYTQLNDVMQVVRQQQCRVIEQDLQLFCRMVVGIPKVRLTEALYKLGELYTVEVKKV</sequence>
<dbReference type="GO" id="GO:0005737">
    <property type="term" value="C:cytoplasm"/>
    <property type="evidence" value="ECO:0007669"/>
    <property type="project" value="TreeGrafter"/>
</dbReference>
<proteinExistence type="inferred from homology"/>
<name>A0A4R8DE37_9BACT</name>
<organism evidence="3 4">
    <name type="scientific">Dinghuibacter silviterrae</name>
    <dbReference type="NCBI Taxonomy" id="1539049"/>
    <lineage>
        <taxon>Bacteria</taxon>
        <taxon>Pseudomonadati</taxon>
        <taxon>Bacteroidota</taxon>
        <taxon>Chitinophagia</taxon>
        <taxon>Chitinophagales</taxon>
        <taxon>Chitinophagaceae</taxon>
        <taxon>Dinghuibacter</taxon>
    </lineage>
</organism>